<accession>A0A395J0D8</accession>
<keyword evidence="3" id="KW-1185">Reference proteome</keyword>
<feature type="compositionally biased region" description="Polar residues" evidence="1">
    <location>
        <begin position="71"/>
        <end position="81"/>
    </location>
</feature>
<evidence type="ECO:0000313" key="2">
    <source>
        <dbReference type="EMBL" id="RAL65871.1"/>
    </source>
</evidence>
<dbReference type="EMBL" id="QKRW01000008">
    <property type="protein sequence ID" value="RAL65871.1"/>
    <property type="molecule type" value="Genomic_DNA"/>
</dbReference>
<proteinExistence type="predicted"/>
<organism evidence="2 3">
    <name type="scientific">Monilinia fructigena</name>
    <dbReference type="NCBI Taxonomy" id="38457"/>
    <lineage>
        <taxon>Eukaryota</taxon>
        <taxon>Fungi</taxon>
        <taxon>Dikarya</taxon>
        <taxon>Ascomycota</taxon>
        <taxon>Pezizomycotina</taxon>
        <taxon>Leotiomycetes</taxon>
        <taxon>Helotiales</taxon>
        <taxon>Sclerotiniaceae</taxon>
        <taxon>Monilinia</taxon>
    </lineage>
</organism>
<evidence type="ECO:0000256" key="1">
    <source>
        <dbReference type="SAM" id="MobiDB-lite"/>
    </source>
</evidence>
<protein>
    <submittedName>
        <fullName evidence="2">Uncharacterized protein</fullName>
    </submittedName>
</protein>
<reference evidence="2 3" key="1">
    <citation type="submission" date="2018-06" db="EMBL/GenBank/DDBJ databases">
        <title>Genome Sequence of the Brown Rot Fungal Pathogen Monilinia fructigena.</title>
        <authorList>
            <person name="Landi L."/>
            <person name="De Miccolis Angelini R.M."/>
            <person name="Pollastro S."/>
            <person name="Abate D."/>
            <person name="Faretra F."/>
            <person name="Romanazzi G."/>
        </authorList>
    </citation>
    <scope>NUCLEOTIDE SEQUENCE [LARGE SCALE GENOMIC DNA]</scope>
    <source>
        <strain evidence="2 3">Mfrg269</strain>
    </source>
</reference>
<dbReference type="AlphaFoldDB" id="A0A395J0D8"/>
<gene>
    <name evidence="2" type="ORF">DID88_005534</name>
</gene>
<dbReference type="Proteomes" id="UP000249056">
    <property type="component" value="Unassembled WGS sequence"/>
</dbReference>
<feature type="region of interest" description="Disordered" evidence="1">
    <location>
        <begin position="51"/>
        <end position="129"/>
    </location>
</feature>
<comment type="caution">
    <text evidence="2">The sequence shown here is derived from an EMBL/GenBank/DDBJ whole genome shotgun (WGS) entry which is preliminary data.</text>
</comment>
<feature type="compositionally biased region" description="Acidic residues" evidence="1">
    <location>
        <begin position="102"/>
        <end position="122"/>
    </location>
</feature>
<sequence length="129" mass="14409">MANHPLLSGVPEQQVVAVMPRPISRVANHHLDFVVGAGYSHADILKFDNLSLSNTSRPRTPPSNPLHKNRNNTPPQRGPTTLSPPPRRSYTDFISHTNNDWAADDDEEEEDEYGYEDDDGDDFGLPSIF</sequence>
<evidence type="ECO:0000313" key="3">
    <source>
        <dbReference type="Proteomes" id="UP000249056"/>
    </source>
</evidence>
<name>A0A395J0D8_9HELO</name>